<reference evidence="3 4" key="1">
    <citation type="submission" date="2016-07" db="EMBL/GenBank/DDBJ databases">
        <title>Draft genome of the white-rot fungus Obba rivulosa 3A-2.</title>
        <authorList>
            <consortium name="DOE Joint Genome Institute"/>
            <person name="Miettinen O."/>
            <person name="Riley R."/>
            <person name="Acob R."/>
            <person name="Barry K."/>
            <person name="Cullen D."/>
            <person name="De Vries R."/>
            <person name="Hainaut M."/>
            <person name="Hatakka A."/>
            <person name="Henrissat B."/>
            <person name="Hilden K."/>
            <person name="Kuo R."/>
            <person name="Labutti K."/>
            <person name="Lipzen A."/>
            <person name="Makela M.R."/>
            <person name="Sandor L."/>
            <person name="Spatafora J.W."/>
            <person name="Grigoriev I.V."/>
            <person name="Hibbett D.S."/>
        </authorList>
    </citation>
    <scope>NUCLEOTIDE SEQUENCE [LARGE SCALE GENOMIC DNA]</scope>
    <source>
        <strain evidence="3 4">3A-2</strain>
    </source>
</reference>
<name>A0A8E2AZ60_9APHY</name>
<evidence type="ECO:0000313" key="3">
    <source>
        <dbReference type="EMBL" id="OCH90752.1"/>
    </source>
</evidence>
<dbReference type="EMBL" id="KV722398">
    <property type="protein sequence ID" value="OCH90752.1"/>
    <property type="molecule type" value="Genomic_DNA"/>
</dbReference>
<evidence type="ECO:0000256" key="1">
    <source>
        <dbReference type="ARBA" id="ARBA00007447"/>
    </source>
</evidence>
<evidence type="ECO:0000259" key="2">
    <source>
        <dbReference type="PROSITE" id="PS51767"/>
    </source>
</evidence>
<evidence type="ECO:0000313" key="4">
    <source>
        <dbReference type="Proteomes" id="UP000250043"/>
    </source>
</evidence>
<comment type="similarity">
    <text evidence="1">Belongs to the peptidase A1 family.</text>
</comment>
<feature type="domain" description="Peptidase A1" evidence="2">
    <location>
        <begin position="1"/>
        <end position="300"/>
    </location>
</feature>
<organism evidence="3 4">
    <name type="scientific">Obba rivulosa</name>
    <dbReference type="NCBI Taxonomy" id="1052685"/>
    <lineage>
        <taxon>Eukaryota</taxon>
        <taxon>Fungi</taxon>
        <taxon>Dikarya</taxon>
        <taxon>Basidiomycota</taxon>
        <taxon>Agaricomycotina</taxon>
        <taxon>Agaricomycetes</taxon>
        <taxon>Polyporales</taxon>
        <taxon>Gelatoporiaceae</taxon>
        <taxon>Obba</taxon>
    </lineage>
</organism>
<keyword evidence="3" id="KW-0378">Hydrolase</keyword>
<dbReference type="InterPro" id="IPR034164">
    <property type="entry name" value="Pepsin-like_dom"/>
</dbReference>
<dbReference type="CDD" id="cd05471">
    <property type="entry name" value="pepsin_like"/>
    <property type="match status" value="1"/>
</dbReference>
<dbReference type="PANTHER" id="PTHR47966">
    <property type="entry name" value="BETA-SITE APP-CLEAVING ENZYME, ISOFORM A-RELATED"/>
    <property type="match status" value="1"/>
</dbReference>
<protein>
    <submittedName>
        <fullName evidence="3">Acid protease</fullName>
    </submittedName>
</protein>
<accession>A0A8E2AZ60</accession>
<dbReference type="SUPFAM" id="SSF50630">
    <property type="entry name" value="Acid proteases"/>
    <property type="match status" value="1"/>
</dbReference>
<keyword evidence="4" id="KW-1185">Reference proteome</keyword>
<dbReference type="AlphaFoldDB" id="A0A8E2AZ60"/>
<dbReference type="OrthoDB" id="771136at2759"/>
<proteinExistence type="inferred from homology"/>
<dbReference type="Gene3D" id="2.40.70.10">
    <property type="entry name" value="Acid Proteases"/>
    <property type="match status" value="2"/>
</dbReference>
<dbReference type="Proteomes" id="UP000250043">
    <property type="component" value="Unassembled WGS sequence"/>
</dbReference>
<dbReference type="InterPro" id="IPR021109">
    <property type="entry name" value="Peptidase_aspartic_dom_sf"/>
</dbReference>
<dbReference type="Pfam" id="PF00026">
    <property type="entry name" value="Asp"/>
    <property type="match status" value="1"/>
</dbReference>
<dbReference type="PANTHER" id="PTHR47966:SF51">
    <property type="entry name" value="BETA-SITE APP-CLEAVING ENZYME, ISOFORM A-RELATED"/>
    <property type="match status" value="1"/>
</dbReference>
<sequence length="348" mass="37453">MHLGTECGAPCANQIAFDPSKSSTYVFGDDVSEFPFDTGVGVDPVINDDYVLLVRNGSDAVGIGPYTVPDMPLFTIINQTAAFQIDPFSGILGMSSDSRFFLGGLINQGLPRIRIFSYFRDVSHAELTLGVVDESKIKGPLKYSALFGGAGGQWAINSPAIYVNGKTGPVLATERDGIIFDSGTSNIFFDTETAEAIYALISPDIKPFAAEPGAYGIPCSEIHKLPAKIDIAFNGTDGLPFNLTIPSSELSVGPFKSNSSVCQTLINVSDEFEGYGLVGGSLLKHYYSIWDLGNQQMGFARNSELSHHNPSGESFDFFPTRCARKHRVSYVPCSPKREPLCGVITQGD</sequence>
<dbReference type="InterPro" id="IPR001461">
    <property type="entry name" value="Aspartic_peptidase_A1"/>
</dbReference>
<dbReference type="GO" id="GO:0006508">
    <property type="term" value="P:proteolysis"/>
    <property type="evidence" value="ECO:0007669"/>
    <property type="project" value="UniProtKB-KW"/>
</dbReference>
<dbReference type="InterPro" id="IPR033121">
    <property type="entry name" value="PEPTIDASE_A1"/>
</dbReference>
<dbReference type="GO" id="GO:0004190">
    <property type="term" value="F:aspartic-type endopeptidase activity"/>
    <property type="evidence" value="ECO:0007669"/>
    <property type="project" value="InterPro"/>
</dbReference>
<dbReference type="PROSITE" id="PS51767">
    <property type="entry name" value="PEPTIDASE_A1"/>
    <property type="match status" value="1"/>
</dbReference>
<keyword evidence="3" id="KW-0645">Protease</keyword>
<gene>
    <name evidence="3" type="ORF">OBBRIDRAFT_875772</name>
</gene>